<accession>A0A6J8EAY0</accession>
<evidence type="ECO:0000256" key="1">
    <source>
        <dbReference type="SAM" id="Phobius"/>
    </source>
</evidence>
<reference evidence="3 4" key="1">
    <citation type="submission" date="2020-06" db="EMBL/GenBank/DDBJ databases">
        <authorList>
            <person name="Li R."/>
            <person name="Bekaert M."/>
        </authorList>
    </citation>
    <scope>NUCLEOTIDE SEQUENCE [LARGE SCALE GENOMIC DNA]</scope>
    <source>
        <strain evidence="4">wild</strain>
    </source>
</reference>
<dbReference type="AlphaFoldDB" id="A0A6J8EAY0"/>
<organism evidence="3 4">
    <name type="scientific">Mytilus coruscus</name>
    <name type="common">Sea mussel</name>
    <dbReference type="NCBI Taxonomy" id="42192"/>
    <lineage>
        <taxon>Eukaryota</taxon>
        <taxon>Metazoa</taxon>
        <taxon>Spiralia</taxon>
        <taxon>Lophotrochozoa</taxon>
        <taxon>Mollusca</taxon>
        <taxon>Bivalvia</taxon>
        <taxon>Autobranchia</taxon>
        <taxon>Pteriomorphia</taxon>
        <taxon>Mytilida</taxon>
        <taxon>Mytiloidea</taxon>
        <taxon>Mytilidae</taxon>
        <taxon>Mytilinae</taxon>
        <taxon>Mytilus</taxon>
    </lineage>
</organism>
<keyword evidence="1" id="KW-0812">Transmembrane</keyword>
<name>A0A6J8EAY0_MYTCO</name>
<dbReference type="OrthoDB" id="10498289at2759"/>
<keyword evidence="1" id="KW-1133">Transmembrane helix</keyword>
<feature type="transmembrane region" description="Helical" evidence="1">
    <location>
        <begin position="75"/>
        <end position="100"/>
    </location>
</feature>
<feature type="signal peptide" evidence="2">
    <location>
        <begin position="1"/>
        <end position="25"/>
    </location>
</feature>
<keyword evidence="4" id="KW-1185">Reference proteome</keyword>
<keyword evidence="2" id="KW-0732">Signal</keyword>
<proteinExistence type="predicted"/>
<dbReference type="Proteomes" id="UP000507470">
    <property type="component" value="Unassembled WGS sequence"/>
</dbReference>
<evidence type="ECO:0000313" key="3">
    <source>
        <dbReference type="EMBL" id="CAC5416752.1"/>
    </source>
</evidence>
<evidence type="ECO:0000256" key="2">
    <source>
        <dbReference type="SAM" id="SignalP"/>
    </source>
</evidence>
<keyword evidence="1" id="KW-0472">Membrane</keyword>
<feature type="chain" id="PRO_5026847467" evidence="2">
    <location>
        <begin position="26"/>
        <end position="190"/>
    </location>
</feature>
<dbReference type="EMBL" id="CACVKT020008681">
    <property type="protein sequence ID" value="CAC5416752.1"/>
    <property type="molecule type" value="Genomic_DNA"/>
</dbReference>
<gene>
    <name evidence="3" type="ORF">MCOR_49340</name>
</gene>
<sequence>MKQFSLSSSLLSFIIGLLVVGYSESYRSYRSYYSYRSYRYSYSYYRYSSYRSYYNYDSYRYNSYANYNSSSNDTYVAIIVGGVIGGLFGICLFIACIMFCREKCGRTRTRRAVIATSYATTGVSTIGSPTIYPVAPADDGAAYQPDGDIRFNQPPPPYEAVATNNVYPSNVENVDSTSKVDLVNNEVKPQ</sequence>
<evidence type="ECO:0000313" key="4">
    <source>
        <dbReference type="Proteomes" id="UP000507470"/>
    </source>
</evidence>
<protein>
    <submittedName>
        <fullName evidence="3">Uncharacterized protein</fullName>
    </submittedName>
</protein>